<evidence type="ECO:0000256" key="1">
    <source>
        <dbReference type="SAM" id="MobiDB-lite"/>
    </source>
</evidence>
<organism evidence="2 3">
    <name type="scientific">Microbispora triticiradicis</name>
    <dbReference type="NCBI Taxonomy" id="2200763"/>
    <lineage>
        <taxon>Bacteria</taxon>
        <taxon>Bacillati</taxon>
        <taxon>Actinomycetota</taxon>
        <taxon>Actinomycetes</taxon>
        <taxon>Streptosporangiales</taxon>
        <taxon>Streptosporangiaceae</taxon>
        <taxon>Microbispora</taxon>
    </lineage>
</organism>
<dbReference type="EMBL" id="QFZU02000027">
    <property type="protein sequence ID" value="RGA05904.1"/>
    <property type="molecule type" value="Genomic_DNA"/>
</dbReference>
<dbReference type="Proteomes" id="UP000262538">
    <property type="component" value="Unassembled WGS sequence"/>
</dbReference>
<gene>
    <name evidence="2" type="ORF">DI270_005805</name>
</gene>
<sequence length="81" mass="8287">MVRRRTPESVSSRGGPVKIFPEVRSGAASGPGALPRDTVAARPPLIWAFPGIGKSVCHPATCDGPGDMPGADPAALPEMPL</sequence>
<reference evidence="2 3" key="1">
    <citation type="submission" date="2018-08" db="EMBL/GenBank/DDBJ databases">
        <title>Microbispora. triticiradicis sp. nov., a novel actinomycete isolated from the root of wheat (Triticum aestivum L.)).</title>
        <authorList>
            <person name="Han C."/>
        </authorList>
    </citation>
    <scope>NUCLEOTIDE SEQUENCE [LARGE SCALE GENOMIC DNA]</scope>
    <source>
        <strain evidence="2 3">NEAU-HRDPA2-9</strain>
    </source>
</reference>
<evidence type="ECO:0000313" key="2">
    <source>
        <dbReference type="EMBL" id="RGA05904.1"/>
    </source>
</evidence>
<accession>A0ABX9LPG0</accession>
<feature type="region of interest" description="Disordered" evidence="1">
    <location>
        <begin position="1"/>
        <end position="37"/>
    </location>
</feature>
<feature type="region of interest" description="Disordered" evidence="1">
    <location>
        <begin position="61"/>
        <end position="81"/>
    </location>
</feature>
<comment type="caution">
    <text evidence="2">The sequence shown here is derived from an EMBL/GenBank/DDBJ whole genome shotgun (WGS) entry which is preliminary data.</text>
</comment>
<keyword evidence="3" id="KW-1185">Reference proteome</keyword>
<proteinExistence type="predicted"/>
<protein>
    <submittedName>
        <fullName evidence="2">Uncharacterized protein</fullName>
    </submittedName>
</protein>
<name>A0ABX9LPG0_9ACTN</name>
<evidence type="ECO:0000313" key="3">
    <source>
        <dbReference type="Proteomes" id="UP000262538"/>
    </source>
</evidence>